<feature type="binding site" evidence="5">
    <location>
        <position position="122"/>
    </location>
    <ligand>
        <name>FMN</name>
        <dbReference type="ChEBI" id="CHEBI:58210"/>
    </ligand>
</feature>
<feature type="binding site" evidence="5">
    <location>
        <position position="36"/>
    </location>
    <ligand>
        <name>FMN</name>
        <dbReference type="ChEBI" id="CHEBI:58210"/>
    </ligand>
</feature>
<evidence type="ECO:0000256" key="2">
    <source>
        <dbReference type="ARBA" id="ARBA00022630"/>
    </source>
</evidence>
<feature type="binding site" evidence="5">
    <location>
        <begin position="87"/>
        <end position="90"/>
    </location>
    <ligand>
        <name>FMN</name>
        <dbReference type="ChEBI" id="CHEBI:58210"/>
    </ligand>
</feature>
<dbReference type="InterPro" id="IPR004507">
    <property type="entry name" value="UbiX-like"/>
</dbReference>
<comment type="catalytic activity">
    <reaction evidence="5">
        <text>dimethylallyl phosphate + FMNH2 = prenylated FMNH2 + phosphate</text>
        <dbReference type="Rhea" id="RHEA:37743"/>
        <dbReference type="ChEBI" id="CHEBI:43474"/>
        <dbReference type="ChEBI" id="CHEBI:57618"/>
        <dbReference type="ChEBI" id="CHEBI:87467"/>
        <dbReference type="ChEBI" id="CHEBI:88052"/>
        <dbReference type="EC" id="2.5.1.129"/>
    </reaction>
</comment>
<evidence type="ECO:0000313" key="8">
    <source>
        <dbReference type="Proteomes" id="UP001239397"/>
    </source>
</evidence>
<comment type="similarity">
    <text evidence="5">Belongs to the UbiX/PAD1 family.</text>
</comment>
<keyword evidence="2 5" id="KW-0285">Flavoprotein</keyword>
<comment type="function">
    <text evidence="5">Flavin prenyltransferase that catalyzes the synthesis of the prenylated FMN cofactor (prenyl-FMN) for 4-hydroxy-3-polyprenylbenzoic acid decarboxylase UbiD. The prenyltransferase is metal-independent and links a dimethylallyl moiety from dimethylallyl monophosphate (DMAP) to the flavin N5 and C6 atoms of FMN.</text>
</comment>
<dbReference type="InterPro" id="IPR036551">
    <property type="entry name" value="Flavin_trans-like"/>
</dbReference>
<feature type="domain" description="Flavoprotein" evidence="6">
    <location>
        <begin position="1"/>
        <end position="164"/>
    </location>
</feature>
<dbReference type="NCBIfam" id="NF004685">
    <property type="entry name" value="PRK06029.1"/>
    <property type="match status" value="1"/>
</dbReference>
<proteinExistence type="inferred from homology"/>
<evidence type="ECO:0000256" key="3">
    <source>
        <dbReference type="ARBA" id="ARBA00022643"/>
    </source>
</evidence>
<reference evidence="7 8" key="1">
    <citation type="submission" date="2023-06" db="EMBL/GenBank/DDBJ databases">
        <authorList>
            <person name="Oyuntsetseg B."/>
            <person name="Kim S.B."/>
        </authorList>
    </citation>
    <scope>NUCLEOTIDE SEQUENCE [LARGE SCALE GENOMIC DNA]</scope>
    <source>
        <strain evidence="7 8">4-36</strain>
    </source>
</reference>
<dbReference type="RefSeq" id="WP_286002787.1">
    <property type="nucleotide sequence ID" value="NZ_CP127295.1"/>
</dbReference>
<dbReference type="EC" id="2.5.1.129" evidence="5"/>
<dbReference type="EMBL" id="CP127295">
    <property type="protein sequence ID" value="WIY06528.1"/>
    <property type="molecule type" value="Genomic_DNA"/>
</dbReference>
<dbReference type="InterPro" id="IPR003382">
    <property type="entry name" value="Flavoprotein"/>
</dbReference>
<dbReference type="AlphaFoldDB" id="A0A9Y2NP34"/>
<evidence type="ECO:0000256" key="4">
    <source>
        <dbReference type="ARBA" id="ARBA00022679"/>
    </source>
</evidence>
<sequence>MKVVIAITGASGAGYGVRILELLAYRPDVEVHLVLSKAGAVTVRHECGLSPADLGKLVTVQHRPGEIGASIASGSFPVDAMLVAPCSVKTLSAIAWSYTDDLVSRAADVCLKEGRPLLLMVRETPLHVGHLRAMTAAAEAGAIIAPPVPAFYPHPATVDDIVDHTARRALARVGVSELAPPAWQGDLSAGSGRRTRP</sequence>
<name>A0A9Y2NP34_9PSEU</name>
<evidence type="ECO:0000259" key="6">
    <source>
        <dbReference type="Pfam" id="PF02441"/>
    </source>
</evidence>
<dbReference type="HAMAP" id="MF_01984">
    <property type="entry name" value="ubiX_pad"/>
    <property type="match status" value="1"/>
</dbReference>
<comment type="caution">
    <text evidence="5">Lacks conserved residue(s) required for the propagation of feature annotation.</text>
</comment>
<organism evidence="7 8">
    <name type="scientific">Amycolatopsis mongoliensis</name>
    <dbReference type="NCBI Taxonomy" id="715475"/>
    <lineage>
        <taxon>Bacteria</taxon>
        <taxon>Bacillati</taxon>
        <taxon>Actinomycetota</taxon>
        <taxon>Actinomycetes</taxon>
        <taxon>Pseudonocardiales</taxon>
        <taxon>Pseudonocardiaceae</taxon>
        <taxon>Amycolatopsis</taxon>
    </lineage>
</organism>
<keyword evidence="3 5" id="KW-0288">FMN</keyword>
<evidence type="ECO:0000256" key="5">
    <source>
        <dbReference type="HAMAP-Rule" id="MF_01984"/>
    </source>
</evidence>
<accession>A0A9Y2NP34</accession>
<dbReference type="KEGG" id="amog:QRX60_22760"/>
<keyword evidence="1 5" id="KW-0637">Prenyltransferase</keyword>
<dbReference type="Gene3D" id="3.40.50.1950">
    <property type="entry name" value="Flavin prenyltransferase-like"/>
    <property type="match status" value="1"/>
</dbReference>
<dbReference type="SUPFAM" id="SSF52507">
    <property type="entry name" value="Homo-oligomeric flavin-containing Cys decarboxylases, HFCD"/>
    <property type="match status" value="1"/>
</dbReference>
<feature type="binding site" evidence="5">
    <location>
        <begin position="9"/>
        <end position="11"/>
    </location>
    <ligand>
        <name>FMN</name>
        <dbReference type="ChEBI" id="CHEBI:58210"/>
    </ligand>
</feature>
<dbReference type="Pfam" id="PF02441">
    <property type="entry name" value="Flavoprotein"/>
    <property type="match status" value="1"/>
</dbReference>
<feature type="binding site" evidence="5">
    <location>
        <position position="152"/>
    </location>
    <ligand>
        <name>dimethylallyl phosphate</name>
        <dbReference type="ChEBI" id="CHEBI:88052"/>
    </ligand>
</feature>
<evidence type="ECO:0000256" key="1">
    <source>
        <dbReference type="ARBA" id="ARBA00022602"/>
    </source>
</evidence>
<dbReference type="GO" id="GO:0106141">
    <property type="term" value="F:flavin prenyltransferase activity"/>
    <property type="evidence" value="ECO:0007669"/>
    <property type="project" value="UniProtKB-EC"/>
</dbReference>
<dbReference type="NCBIfam" id="TIGR00421">
    <property type="entry name" value="ubiX_pad"/>
    <property type="match status" value="1"/>
</dbReference>
<dbReference type="Proteomes" id="UP001239397">
    <property type="component" value="Chromosome"/>
</dbReference>
<keyword evidence="4 5" id="KW-0808">Transferase</keyword>
<keyword evidence="8" id="KW-1185">Reference proteome</keyword>
<evidence type="ECO:0000313" key="7">
    <source>
        <dbReference type="EMBL" id="WIY06528.1"/>
    </source>
</evidence>
<gene>
    <name evidence="5" type="primary">ubiX</name>
    <name evidence="7" type="ORF">QRX60_22760</name>
</gene>
<protein>
    <recommendedName>
        <fullName evidence="5">Flavin prenyltransferase UbiX</fullName>
        <ecNumber evidence="5">2.5.1.129</ecNumber>
    </recommendedName>
</protein>
<feature type="binding site" evidence="5">
    <location>
        <position position="168"/>
    </location>
    <ligand>
        <name>dimethylallyl phosphate</name>
        <dbReference type="ChEBI" id="CHEBI:88052"/>
    </ligand>
</feature>